<evidence type="ECO:0000313" key="3">
    <source>
        <dbReference type="EMBL" id="MCR0983147.1"/>
    </source>
</evidence>
<dbReference type="PANTHER" id="PTHR23076">
    <property type="entry name" value="METALLOPROTEASE M41 FTSH"/>
    <property type="match status" value="1"/>
</dbReference>
<dbReference type="PANTHER" id="PTHR23076:SF97">
    <property type="entry name" value="ATP-DEPENDENT ZINC METALLOPROTEASE YME1L1"/>
    <property type="match status" value="1"/>
</dbReference>
<dbReference type="SMART" id="SM00382">
    <property type="entry name" value="AAA"/>
    <property type="match status" value="1"/>
</dbReference>
<dbReference type="InterPro" id="IPR003593">
    <property type="entry name" value="AAA+_ATPase"/>
</dbReference>
<dbReference type="Pfam" id="PF00004">
    <property type="entry name" value="AAA"/>
    <property type="match status" value="1"/>
</dbReference>
<feature type="region of interest" description="Disordered" evidence="1">
    <location>
        <begin position="1"/>
        <end position="28"/>
    </location>
</feature>
<sequence>MTADKPRRRKTPTRRASSRGKAASAGSADALADVPVDMDWPTYGAPIDVKFIGAGDEAGRSLHRKGSGLRPAAECALLMLRAAVEAQPDFVRRSWEPSAVSVLRVPDAAWGVEVIAAWDVLAEQAMAAGPGDEAASFDAVRLRPAEPPCAGPERGRLRQSVIAALERVRKDGAEDELHLAARAGTPLVAISHHPDGLFHPDLLLAEDQRLVVGRPDGRMLAILARTLAAMEGNLSDALPVVPPEIAKAAETLTPALVLLARRPGQTADGYLRRLAELVRRRDAGARKDPRRSSVTLETLPGLGAAEAWGRSTARDLRAFAEGRLTWSELDRGVVLEGPPGTGKSSFARALANSAGVDFLSTSLAQWQGDRDGHLGTLLAAMRRTFVEARRKSPCVLLIDEIDSVPDRNSVRHRHRDYVVQVVDGLLEQLDGAADREGVLVVGTCNDASGLDHALTRAGRLERVIRIARPDAVALLAIYRVHLAGELADTDLAELAGAAEARRAVGSDVELWCREARRSARAHGRSLSIGDLWAAQGGRPLERDEQTRRRIAIHEAGHAIAFASLGAGVLHRVSVGRTGGADFTEYDPGPIVSRLPVVTAAVAQSLIGALLAGRAAEEEVLGAASAGAGGAPHSDLALATRIACQTIGMLGLDDHPEALVHLGDVDRPGSQERLLADPQFRARVASLLTRSHQEARALVHARRDCLDRIAEVLVEKGDVDADALLRLLEPGHCHATEGTPASPGGSVVTGRKGRSR</sequence>
<dbReference type="SUPFAM" id="SSF52540">
    <property type="entry name" value="P-loop containing nucleoside triphosphate hydrolases"/>
    <property type="match status" value="1"/>
</dbReference>
<comment type="caution">
    <text evidence="3">The sequence shown here is derived from an EMBL/GenBank/DDBJ whole genome shotgun (WGS) entry which is preliminary data.</text>
</comment>
<keyword evidence="4" id="KW-1185">Reference proteome</keyword>
<dbReference type="RefSeq" id="WP_257716816.1">
    <property type="nucleotide sequence ID" value="NZ_JANJOU010000010.1"/>
</dbReference>
<dbReference type="Gene3D" id="1.20.58.760">
    <property type="entry name" value="Peptidase M41"/>
    <property type="match status" value="1"/>
</dbReference>
<feature type="compositionally biased region" description="Low complexity" evidence="1">
    <location>
        <begin position="19"/>
        <end position="28"/>
    </location>
</feature>
<dbReference type="Gene3D" id="3.40.50.300">
    <property type="entry name" value="P-loop containing nucleotide triphosphate hydrolases"/>
    <property type="match status" value="1"/>
</dbReference>
<accession>A0ABT1X7M4</accession>
<feature type="domain" description="AAA+ ATPase" evidence="2">
    <location>
        <begin position="329"/>
        <end position="470"/>
    </location>
</feature>
<dbReference type="InterPro" id="IPR027417">
    <property type="entry name" value="P-loop_NTPase"/>
</dbReference>
<dbReference type="EMBL" id="JANJOU010000010">
    <property type="protein sequence ID" value="MCR0983147.1"/>
    <property type="molecule type" value="Genomic_DNA"/>
</dbReference>
<proteinExistence type="predicted"/>
<evidence type="ECO:0000259" key="2">
    <source>
        <dbReference type="SMART" id="SM00382"/>
    </source>
</evidence>
<reference evidence="3 4" key="1">
    <citation type="submission" date="2022-06" db="EMBL/GenBank/DDBJ databases">
        <title>Roseomonas CN29.</title>
        <authorList>
            <person name="Cheng Y."/>
            <person name="He X."/>
        </authorList>
    </citation>
    <scope>NUCLEOTIDE SEQUENCE [LARGE SCALE GENOMIC DNA]</scope>
    <source>
        <strain evidence="3 4">CN29</strain>
    </source>
</reference>
<dbReference type="Pfam" id="PF01434">
    <property type="entry name" value="Peptidase_M41"/>
    <property type="match status" value="1"/>
</dbReference>
<evidence type="ECO:0000256" key="1">
    <source>
        <dbReference type="SAM" id="MobiDB-lite"/>
    </source>
</evidence>
<protein>
    <submittedName>
        <fullName evidence="3">AAA family ATPase</fullName>
    </submittedName>
</protein>
<dbReference type="Proteomes" id="UP001524642">
    <property type="component" value="Unassembled WGS sequence"/>
</dbReference>
<dbReference type="InterPro" id="IPR000642">
    <property type="entry name" value="Peptidase_M41"/>
</dbReference>
<dbReference type="SUPFAM" id="SSF140990">
    <property type="entry name" value="FtsH protease domain-like"/>
    <property type="match status" value="1"/>
</dbReference>
<gene>
    <name evidence="3" type="ORF">NRP21_13915</name>
</gene>
<name>A0ABT1X7M4_9PROT</name>
<dbReference type="InterPro" id="IPR037219">
    <property type="entry name" value="Peptidase_M41-like"/>
</dbReference>
<feature type="region of interest" description="Disordered" evidence="1">
    <location>
        <begin position="732"/>
        <end position="755"/>
    </location>
</feature>
<dbReference type="InterPro" id="IPR003959">
    <property type="entry name" value="ATPase_AAA_core"/>
</dbReference>
<evidence type="ECO:0000313" key="4">
    <source>
        <dbReference type="Proteomes" id="UP001524642"/>
    </source>
</evidence>
<dbReference type="CDD" id="cd19481">
    <property type="entry name" value="RecA-like_protease"/>
    <property type="match status" value="1"/>
</dbReference>
<feature type="compositionally biased region" description="Basic residues" evidence="1">
    <location>
        <begin position="1"/>
        <end position="18"/>
    </location>
</feature>
<organism evidence="3 4">
    <name type="scientific">Roseomonas populi</name>
    <dbReference type="NCBI Taxonomy" id="3121582"/>
    <lineage>
        <taxon>Bacteria</taxon>
        <taxon>Pseudomonadati</taxon>
        <taxon>Pseudomonadota</taxon>
        <taxon>Alphaproteobacteria</taxon>
        <taxon>Acetobacterales</taxon>
        <taxon>Roseomonadaceae</taxon>
        <taxon>Roseomonas</taxon>
    </lineage>
</organism>